<keyword evidence="2" id="KW-1185">Reference proteome</keyword>
<proteinExistence type="predicted"/>
<dbReference type="EMBL" id="JARK01001499">
    <property type="protein sequence ID" value="EYB95103.1"/>
    <property type="molecule type" value="Genomic_DNA"/>
</dbReference>
<gene>
    <name evidence="1" type="primary">Acey_s0163.g3456</name>
    <name evidence="1" type="ORF">Y032_0163g3456</name>
</gene>
<accession>A0A016SWN2</accession>
<evidence type="ECO:0000313" key="1">
    <source>
        <dbReference type="EMBL" id="EYB95103.1"/>
    </source>
</evidence>
<comment type="caution">
    <text evidence="1">The sequence shown here is derived from an EMBL/GenBank/DDBJ whole genome shotgun (WGS) entry which is preliminary data.</text>
</comment>
<reference evidence="2" key="1">
    <citation type="journal article" date="2015" name="Nat. Genet.">
        <title>The genome and transcriptome of the zoonotic hookworm Ancylostoma ceylanicum identify infection-specific gene families.</title>
        <authorList>
            <person name="Schwarz E.M."/>
            <person name="Hu Y."/>
            <person name="Antoshechkin I."/>
            <person name="Miller M.M."/>
            <person name="Sternberg P.W."/>
            <person name="Aroian R.V."/>
        </authorList>
    </citation>
    <scope>NUCLEOTIDE SEQUENCE</scope>
    <source>
        <strain evidence="2">HY135</strain>
    </source>
</reference>
<organism evidence="1 2">
    <name type="scientific">Ancylostoma ceylanicum</name>
    <dbReference type="NCBI Taxonomy" id="53326"/>
    <lineage>
        <taxon>Eukaryota</taxon>
        <taxon>Metazoa</taxon>
        <taxon>Ecdysozoa</taxon>
        <taxon>Nematoda</taxon>
        <taxon>Chromadorea</taxon>
        <taxon>Rhabditida</taxon>
        <taxon>Rhabditina</taxon>
        <taxon>Rhabditomorpha</taxon>
        <taxon>Strongyloidea</taxon>
        <taxon>Ancylostomatidae</taxon>
        <taxon>Ancylostomatinae</taxon>
        <taxon>Ancylostoma</taxon>
    </lineage>
</organism>
<evidence type="ECO:0000313" key="2">
    <source>
        <dbReference type="Proteomes" id="UP000024635"/>
    </source>
</evidence>
<protein>
    <submittedName>
        <fullName evidence="1">Uncharacterized protein</fullName>
    </submittedName>
</protein>
<dbReference type="Proteomes" id="UP000024635">
    <property type="component" value="Unassembled WGS sequence"/>
</dbReference>
<dbReference type="AlphaFoldDB" id="A0A016SWN2"/>
<sequence>MVFAITSQYQHYNTIILILGWRKSFVGFSSSALIFPQLYRTTTLISGMSSTNIRDHHLFYECIAGSLCPEHGKLRSAKVGNCHF</sequence>
<name>A0A016SWN2_9BILA</name>